<dbReference type="InParanoid" id="A0A163MQM3"/>
<dbReference type="AlphaFoldDB" id="A0A163MQM3"/>
<dbReference type="OrthoDB" id="6159137at2759"/>
<dbReference type="InterPro" id="IPR012677">
    <property type="entry name" value="Nucleotide-bd_a/b_plait_sf"/>
</dbReference>
<feature type="compositionally biased region" description="Basic and acidic residues" evidence="1">
    <location>
        <begin position="171"/>
        <end position="185"/>
    </location>
</feature>
<feature type="region of interest" description="Disordered" evidence="1">
    <location>
        <begin position="244"/>
        <end position="302"/>
    </location>
</feature>
<feature type="compositionally biased region" description="Polar residues" evidence="1">
    <location>
        <begin position="245"/>
        <end position="255"/>
    </location>
</feature>
<evidence type="ECO:0000259" key="2">
    <source>
        <dbReference type="SMART" id="SM00360"/>
    </source>
</evidence>
<accession>A0A163MQM3</accession>
<dbReference type="Proteomes" id="UP000078561">
    <property type="component" value="Unassembled WGS sequence"/>
</dbReference>
<feature type="region of interest" description="Disordered" evidence="1">
    <location>
        <begin position="1"/>
        <end position="130"/>
    </location>
</feature>
<dbReference type="Gene3D" id="3.30.70.330">
    <property type="match status" value="1"/>
</dbReference>
<feature type="region of interest" description="Disordered" evidence="1">
    <location>
        <begin position="162"/>
        <end position="216"/>
    </location>
</feature>
<protein>
    <recommendedName>
        <fullName evidence="2">RRM domain-containing protein</fullName>
    </recommendedName>
</protein>
<dbReference type="SUPFAM" id="SSF54928">
    <property type="entry name" value="RNA-binding domain, RBD"/>
    <property type="match status" value="1"/>
</dbReference>
<evidence type="ECO:0000313" key="4">
    <source>
        <dbReference type="Proteomes" id="UP000078561"/>
    </source>
</evidence>
<reference evidence="3" key="1">
    <citation type="submission" date="2016-04" db="EMBL/GenBank/DDBJ databases">
        <authorList>
            <person name="Evans L.H."/>
            <person name="Alamgir A."/>
            <person name="Owens N."/>
            <person name="Weber N.D."/>
            <person name="Virtaneva K."/>
            <person name="Barbian K."/>
            <person name="Babar A."/>
            <person name="Rosenke K."/>
        </authorList>
    </citation>
    <scope>NUCLEOTIDE SEQUENCE [LARGE SCALE GENOMIC DNA]</scope>
    <source>
        <strain evidence="3">CBS 101.48</strain>
    </source>
</reference>
<feature type="compositionally biased region" description="Basic and acidic residues" evidence="1">
    <location>
        <begin position="44"/>
        <end position="56"/>
    </location>
</feature>
<keyword evidence="4" id="KW-1185">Reference proteome</keyword>
<dbReference type="CDD" id="cd00590">
    <property type="entry name" value="RRM_SF"/>
    <property type="match status" value="1"/>
</dbReference>
<organism evidence="3">
    <name type="scientific">Absidia glauca</name>
    <name type="common">Pin mould</name>
    <dbReference type="NCBI Taxonomy" id="4829"/>
    <lineage>
        <taxon>Eukaryota</taxon>
        <taxon>Fungi</taxon>
        <taxon>Fungi incertae sedis</taxon>
        <taxon>Mucoromycota</taxon>
        <taxon>Mucoromycotina</taxon>
        <taxon>Mucoromycetes</taxon>
        <taxon>Mucorales</taxon>
        <taxon>Cunninghamellaceae</taxon>
        <taxon>Absidia</taxon>
    </lineage>
</organism>
<proteinExistence type="predicted"/>
<evidence type="ECO:0000313" key="3">
    <source>
        <dbReference type="EMBL" id="SAM07611.1"/>
    </source>
</evidence>
<feature type="compositionally biased region" description="Basic and acidic residues" evidence="1">
    <location>
        <begin position="79"/>
        <end position="94"/>
    </location>
</feature>
<dbReference type="InterPro" id="IPR000504">
    <property type="entry name" value="RRM_dom"/>
</dbReference>
<dbReference type="STRING" id="4829.A0A163MQM3"/>
<feature type="compositionally biased region" description="Polar residues" evidence="1">
    <location>
        <begin position="114"/>
        <end position="123"/>
    </location>
</feature>
<sequence>MDFNTSLDNIIKRKGTSNQGNDPTFGRRRPASQRPSSASPSRPPRHDTRRDRRPPYKSDTTTFTAGTDLRSRIGLQHHRPGDRPHHLDKSDLRGRIGKRVSSPSTGLSTSSLPNRQRQGQQRSPFKDDVHSILITKPVYGDDASSTYGKSNDVDPASIVITTKVNQTSTAPEKKQQPASPIREDSPPPPRQESPERQPDSTSQENERSLQQYLQQQQQQEQQLRQQLQLQQQLQSQNQQIMELQRQLSQRTEFTAQHQHPPQPPQPILHQLHHQQHNDPGRHFSFRPMMNEGPPPLLIPPSNRSNTVILSNLDPATNSTDVQISCSVFGPVIRSCGEAEVEFLEHTSALDCVAKFDNEYVDDRVIRATLRQPYPAMRSVIAPTRSGYRTTSQVLYTDKRS</sequence>
<dbReference type="GO" id="GO:0003723">
    <property type="term" value="F:RNA binding"/>
    <property type="evidence" value="ECO:0007669"/>
    <property type="project" value="InterPro"/>
</dbReference>
<dbReference type="EMBL" id="LT554760">
    <property type="protein sequence ID" value="SAM07611.1"/>
    <property type="molecule type" value="Genomic_DNA"/>
</dbReference>
<feature type="compositionally biased region" description="Low complexity" evidence="1">
    <location>
        <begin position="101"/>
        <end position="113"/>
    </location>
</feature>
<evidence type="ECO:0000256" key="1">
    <source>
        <dbReference type="SAM" id="MobiDB-lite"/>
    </source>
</evidence>
<gene>
    <name evidence="3" type="primary">ABSGL_13254.1 scaffold 13659</name>
</gene>
<dbReference type="InterPro" id="IPR035979">
    <property type="entry name" value="RBD_domain_sf"/>
</dbReference>
<dbReference type="SMART" id="SM00360">
    <property type="entry name" value="RRM"/>
    <property type="match status" value="1"/>
</dbReference>
<feature type="domain" description="RRM" evidence="2">
    <location>
        <begin position="306"/>
        <end position="368"/>
    </location>
</feature>
<name>A0A163MQM3_ABSGL</name>